<evidence type="ECO:0000256" key="7">
    <source>
        <dbReference type="ARBA" id="ARBA00022801"/>
    </source>
</evidence>
<evidence type="ECO:0000256" key="14">
    <source>
        <dbReference type="SAM" id="Coils"/>
    </source>
</evidence>
<keyword evidence="5" id="KW-0255">Endonuclease</keyword>
<evidence type="ECO:0000313" key="18">
    <source>
        <dbReference type="RefSeq" id="XP_010923156.1"/>
    </source>
</evidence>
<dbReference type="PANTHER" id="PTHR23336:SF44">
    <property type="entry name" value="PROTEIN MICRORCHIDIA 6"/>
    <property type="match status" value="1"/>
</dbReference>
<feature type="compositionally biased region" description="Basic and acidic residues" evidence="15">
    <location>
        <begin position="594"/>
        <end position="604"/>
    </location>
</feature>
<feature type="compositionally biased region" description="Low complexity" evidence="15">
    <location>
        <begin position="50"/>
        <end position="67"/>
    </location>
</feature>
<keyword evidence="10 14" id="KW-0175">Coiled coil</keyword>
<accession>A0A6I9RA69</accession>
<dbReference type="OrthoDB" id="757982at2759"/>
<dbReference type="GO" id="GO:0031047">
    <property type="term" value="P:regulatory ncRNA-mediated gene silencing"/>
    <property type="evidence" value="ECO:0007669"/>
    <property type="project" value="UniProtKB-KW"/>
</dbReference>
<keyword evidence="13" id="KW-0539">Nucleus</keyword>
<dbReference type="RefSeq" id="XP_010923156.1">
    <property type="nucleotide sequence ID" value="XM_010924854.2"/>
</dbReference>
<keyword evidence="6" id="KW-0227">DNA damage</keyword>
<evidence type="ECO:0000259" key="16">
    <source>
        <dbReference type="Pfam" id="PF17942"/>
    </source>
</evidence>
<evidence type="ECO:0000256" key="10">
    <source>
        <dbReference type="ARBA" id="ARBA00023054"/>
    </source>
</evidence>
<dbReference type="GO" id="GO:0016887">
    <property type="term" value="F:ATP hydrolysis activity"/>
    <property type="evidence" value="ECO:0007669"/>
    <property type="project" value="InterPro"/>
</dbReference>
<dbReference type="InterPro" id="IPR041006">
    <property type="entry name" value="Morc_S5"/>
</dbReference>
<keyword evidence="7" id="KW-0378">Hydrolase</keyword>
<feature type="region of interest" description="Disordered" evidence="15">
    <location>
        <begin position="1"/>
        <end position="80"/>
    </location>
</feature>
<evidence type="ECO:0000256" key="2">
    <source>
        <dbReference type="ARBA" id="ARBA00007845"/>
    </source>
</evidence>
<feature type="compositionally biased region" description="Polar residues" evidence="15">
    <location>
        <begin position="27"/>
        <end position="36"/>
    </location>
</feature>
<evidence type="ECO:0000256" key="9">
    <source>
        <dbReference type="ARBA" id="ARBA00022853"/>
    </source>
</evidence>
<dbReference type="Gene3D" id="3.30.565.10">
    <property type="entry name" value="Histidine kinase-like ATPase, C-terminal domain"/>
    <property type="match status" value="1"/>
</dbReference>
<feature type="compositionally biased region" description="Acidic residues" evidence="15">
    <location>
        <begin position="10"/>
        <end position="19"/>
    </location>
</feature>
<evidence type="ECO:0000256" key="6">
    <source>
        <dbReference type="ARBA" id="ARBA00022763"/>
    </source>
</evidence>
<dbReference type="GeneID" id="105046289"/>
<dbReference type="GO" id="GO:0005634">
    <property type="term" value="C:nucleus"/>
    <property type="evidence" value="ECO:0007669"/>
    <property type="project" value="UniProtKB-SubCell"/>
</dbReference>
<keyword evidence="11" id="KW-0943">RNA-mediated gene silencing</keyword>
<reference evidence="18" key="1">
    <citation type="submission" date="2025-08" db="UniProtKB">
        <authorList>
            <consortium name="RefSeq"/>
        </authorList>
    </citation>
    <scope>IDENTIFICATION</scope>
</reference>
<sequence length="694" mass="77665">MSFPDVIDLSSDEEIEEANANDVKPFSSANRLSTSEEYAIKQEVEERRSSNSCSCISEQGSSSANGFPSPPGSPGSPVPLCRQFWKSGDYEPRQAFPQVSQSGRDRLRIHPKFLHSNATSHKWAFGAIAELLDNAVDEVQNGATFVIIDKFIDPRNGNPALLIRDDGGGMDPESLRRCMSFGFSDKHLESSIGQYGNGFKTSTMRLGADVIVFSRCMKKRILTQSVGLLSYTFLRQTGCDDIVVPAVDYEFDPQTTLFQRLCRHNIKQFSDNLSMLLKWSPFPTEAELLKQFDDVGHHGTKIIVYNLWLNDDGHMELDFESDPKDITISGAHQSVQKNSIGHVLTRNVLTQKYIANRLHYSLRAYISILYLHIPEHFRIILCGQAVEPHHIADDLIYRECVLYKPQVGGVIEAAVITTIGFLEGAPNINVHGFNIYHKNRLILPFKGVANNSYGKGKGVVGVLEANFIKPTHDKQDFEKSNLFQKLETRLKEMTYEYWDLHCHLVGYDNKKKPTTSGSASPGHHMHQLGTSSSLQLVQTNCGAPASSQLLPKPDVSASNRVLTALTAQTKSTAGHFSNCNAGPETRLPPKRKHESHDSAADASKKQAKSNAAGLGSNQKAQHDRGIGQKRMHEIKTMILENKKLCEQCLEYELMEKQLKLKEQNLRSELQEVQELYKKLLVQLKSLDEVKVEKL</sequence>
<dbReference type="AlphaFoldDB" id="A0A6I9RA69"/>
<dbReference type="RefSeq" id="XP_073108632.1">
    <property type="nucleotide sequence ID" value="XM_073252531.1"/>
</dbReference>
<dbReference type="InParanoid" id="A0A6I9RA69"/>
<dbReference type="Pfam" id="PF13589">
    <property type="entry name" value="HATPase_c_3"/>
    <property type="match status" value="1"/>
</dbReference>
<gene>
    <name evidence="18" type="primary">LOC105046289</name>
</gene>
<name>A0A6I9RA69_ELAGV</name>
<dbReference type="GO" id="GO:0005524">
    <property type="term" value="F:ATP binding"/>
    <property type="evidence" value="ECO:0007669"/>
    <property type="project" value="UniProtKB-KW"/>
</dbReference>
<dbReference type="SUPFAM" id="SSF55874">
    <property type="entry name" value="ATPase domain of HSP90 chaperone/DNA topoisomerase II/histidine kinase"/>
    <property type="match status" value="1"/>
</dbReference>
<keyword evidence="12" id="KW-0234">DNA repair</keyword>
<keyword evidence="4" id="KW-0547">Nucleotide-binding</keyword>
<evidence type="ECO:0000256" key="12">
    <source>
        <dbReference type="ARBA" id="ARBA00023204"/>
    </source>
</evidence>
<dbReference type="GO" id="GO:0006325">
    <property type="term" value="P:chromatin organization"/>
    <property type="evidence" value="ECO:0007669"/>
    <property type="project" value="UniProtKB-KW"/>
</dbReference>
<feature type="region of interest" description="Disordered" evidence="15">
    <location>
        <begin position="573"/>
        <end position="627"/>
    </location>
</feature>
<feature type="compositionally biased region" description="Pro residues" evidence="15">
    <location>
        <begin position="68"/>
        <end position="77"/>
    </location>
</feature>
<organism evidence="17 18">
    <name type="scientific">Elaeis guineensis var. tenera</name>
    <name type="common">Oil palm</name>
    <dbReference type="NCBI Taxonomy" id="51953"/>
    <lineage>
        <taxon>Eukaryota</taxon>
        <taxon>Viridiplantae</taxon>
        <taxon>Streptophyta</taxon>
        <taxon>Embryophyta</taxon>
        <taxon>Tracheophyta</taxon>
        <taxon>Spermatophyta</taxon>
        <taxon>Magnoliopsida</taxon>
        <taxon>Liliopsida</taxon>
        <taxon>Arecaceae</taxon>
        <taxon>Arecoideae</taxon>
        <taxon>Cocoseae</taxon>
        <taxon>Elaeidinae</taxon>
        <taxon>Elaeis</taxon>
    </lineage>
</organism>
<evidence type="ECO:0000256" key="8">
    <source>
        <dbReference type="ARBA" id="ARBA00022840"/>
    </source>
</evidence>
<dbReference type="Proteomes" id="UP000504607">
    <property type="component" value="Chromosome 1"/>
</dbReference>
<comment type="subcellular location">
    <subcellularLocation>
        <location evidence="1">Nucleus</location>
    </subcellularLocation>
</comment>
<feature type="domain" description="Morc S5" evidence="16">
    <location>
        <begin position="360"/>
        <end position="498"/>
    </location>
</feature>
<evidence type="ECO:0000256" key="3">
    <source>
        <dbReference type="ARBA" id="ARBA00022722"/>
    </source>
</evidence>
<feature type="compositionally biased region" description="Basic and acidic residues" evidence="15">
    <location>
        <begin position="38"/>
        <end position="49"/>
    </location>
</feature>
<evidence type="ECO:0000256" key="13">
    <source>
        <dbReference type="ARBA" id="ARBA00023242"/>
    </source>
</evidence>
<keyword evidence="3" id="KW-0540">Nuclease</keyword>
<keyword evidence="8" id="KW-0067">ATP-binding</keyword>
<proteinExistence type="inferred from homology"/>
<evidence type="ECO:0000256" key="4">
    <source>
        <dbReference type="ARBA" id="ARBA00022741"/>
    </source>
</evidence>
<evidence type="ECO:0000256" key="15">
    <source>
        <dbReference type="SAM" id="MobiDB-lite"/>
    </source>
</evidence>
<keyword evidence="17" id="KW-1185">Reference proteome</keyword>
<dbReference type="FunFam" id="3.30.565.10:FF:000075">
    <property type="entry name" value="MORC family CW-type zinc finger protein 4"/>
    <property type="match status" value="1"/>
</dbReference>
<evidence type="ECO:0000256" key="1">
    <source>
        <dbReference type="ARBA" id="ARBA00004123"/>
    </source>
</evidence>
<dbReference type="GO" id="GO:0031349">
    <property type="term" value="P:positive regulation of defense response"/>
    <property type="evidence" value="ECO:0007669"/>
    <property type="project" value="UniProtKB-ARBA"/>
</dbReference>
<keyword evidence="9" id="KW-0156">Chromatin regulator</keyword>
<protein>
    <submittedName>
        <fullName evidence="18">Protein MICRORCHIDIA 6 isoform X1</fullName>
    </submittedName>
</protein>
<comment type="similarity">
    <text evidence="2">Belongs to the MORC ATPase protein family.</text>
</comment>
<dbReference type="GO" id="GO:0006281">
    <property type="term" value="P:DNA repair"/>
    <property type="evidence" value="ECO:0007669"/>
    <property type="project" value="UniProtKB-KW"/>
</dbReference>
<dbReference type="Pfam" id="PF17942">
    <property type="entry name" value="Morc6_S5"/>
    <property type="match status" value="1"/>
</dbReference>
<dbReference type="InterPro" id="IPR036890">
    <property type="entry name" value="HATPase_C_sf"/>
</dbReference>
<dbReference type="PANTHER" id="PTHR23336">
    <property type="entry name" value="ZINC FINGER CW-TYPE COILED-COIL DOMAIN PROTEIN 3"/>
    <property type="match status" value="1"/>
</dbReference>
<evidence type="ECO:0000256" key="5">
    <source>
        <dbReference type="ARBA" id="ARBA00022759"/>
    </source>
</evidence>
<evidence type="ECO:0000256" key="11">
    <source>
        <dbReference type="ARBA" id="ARBA00023158"/>
    </source>
</evidence>
<dbReference type="InterPro" id="IPR045261">
    <property type="entry name" value="MORC_ATPase"/>
</dbReference>
<dbReference type="GO" id="GO:0004519">
    <property type="term" value="F:endonuclease activity"/>
    <property type="evidence" value="ECO:0007669"/>
    <property type="project" value="UniProtKB-KW"/>
</dbReference>
<feature type="coiled-coil region" evidence="14">
    <location>
        <begin position="651"/>
        <end position="689"/>
    </location>
</feature>
<evidence type="ECO:0000313" key="17">
    <source>
        <dbReference type="Proteomes" id="UP000504607"/>
    </source>
</evidence>